<keyword evidence="7" id="KW-1278">Translocase</keyword>
<dbReference type="Proteomes" id="UP001430804">
    <property type="component" value="Unassembled WGS sequence"/>
</dbReference>
<keyword evidence="5" id="KW-0547">Nucleotide-binding</keyword>
<evidence type="ECO:0000259" key="10">
    <source>
        <dbReference type="PROSITE" id="PS50893"/>
    </source>
</evidence>
<keyword evidence="3" id="KW-1003">Cell membrane</keyword>
<evidence type="ECO:0000256" key="2">
    <source>
        <dbReference type="ARBA" id="ARBA00022448"/>
    </source>
</evidence>
<keyword evidence="12" id="KW-1185">Reference proteome</keyword>
<comment type="caution">
    <text evidence="11">The sequence shown here is derived from an EMBL/GenBank/DDBJ whole genome shotgun (WGS) entry which is preliminary data.</text>
</comment>
<dbReference type="Pfam" id="PF00005">
    <property type="entry name" value="ABC_tran"/>
    <property type="match status" value="1"/>
</dbReference>
<gene>
    <name evidence="11" type="ORF">KY465_04725</name>
</gene>
<dbReference type="InterPro" id="IPR003593">
    <property type="entry name" value="AAA+_ATPase"/>
</dbReference>
<keyword evidence="2" id="KW-0813">Transport</keyword>
<evidence type="ECO:0000256" key="5">
    <source>
        <dbReference type="ARBA" id="ARBA00022741"/>
    </source>
</evidence>
<reference evidence="11" key="1">
    <citation type="submission" date="2021-07" db="EMBL/GenBank/DDBJ databases">
        <title>Pseudohoeflea marina sp. nov. a polyhydroxyalcanoate-producing bacterium.</title>
        <authorList>
            <person name="Zheng W."/>
            <person name="Yu S."/>
            <person name="Huang Y."/>
        </authorList>
    </citation>
    <scope>NUCLEOTIDE SEQUENCE</scope>
    <source>
        <strain evidence="11">DP4N28-3</strain>
    </source>
</reference>
<evidence type="ECO:0000256" key="6">
    <source>
        <dbReference type="ARBA" id="ARBA00022840"/>
    </source>
</evidence>
<dbReference type="SMART" id="SM00382">
    <property type="entry name" value="AAA"/>
    <property type="match status" value="1"/>
</dbReference>
<keyword evidence="4" id="KW-0997">Cell inner membrane</keyword>
<dbReference type="PANTHER" id="PTHR42781:SF1">
    <property type="entry name" value="THIAMINE IMPORT ATP-BINDING PROTEIN THIQ"/>
    <property type="match status" value="1"/>
</dbReference>
<sequence length="263" mass="27817">MTAVSSATSDRAVALQLEGVQLQLGTSSMHFDLSRPTGSVTAIMGPSGSGKSTLLNLIAGFLTADAGRILIEGIDVGHLPPARRGLSMVFQDNNLFAHLDIATNIGLGLDPHLKLTADQKKTIEAALERVGLQGFGRRLPGTLSGGERQRAALARAFARRQPLLLLDEPFDGLGPGLAADMIALMLEIRRDVGATVLMVTHDPDEAKMAAGHVLFLSKGRIIAEGAIDGFFERRDVPELARYLGTDSSPATAAQKRPPTSPLP</sequence>
<comment type="similarity">
    <text evidence="1">Belongs to the ABC transporter superfamily.</text>
</comment>
<evidence type="ECO:0000313" key="12">
    <source>
        <dbReference type="Proteomes" id="UP001430804"/>
    </source>
</evidence>
<dbReference type="PROSITE" id="PS00211">
    <property type="entry name" value="ABC_TRANSPORTER_1"/>
    <property type="match status" value="1"/>
</dbReference>
<protein>
    <submittedName>
        <fullName evidence="11">ATP-binding cassette domain-containing protein</fullName>
    </submittedName>
</protein>
<dbReference type="EMBL" id="JAHWQX010000001">
    <property type="protein sequence ID" value="MBW3096575.1"/>
    <property type="molecule type" value="Genomic_DNA"/>
</dbReference>
<feature type="region of interest" description="Disordered" evidence="9">
    <location>
        <begin position="242"/>
        <end position="263"/>
    </location>
</feature>
<dbReference type="PANTHER" id="PTHR42781">
    <property type="entry name" value="SPERMIDINE/PUTRESCINE IMPORT ATP-BINDING PROTEIN POTA"/>
    <property type="match status" value="1"/>
</dbReference>
<evidence type="ECO:0000256" key="3">
    <source>
        <dbReference type="ARBA" id="ARBA00022475"/>
    </source>
</evidence>
<evidence type="ECO:0000256" key="9">
    <source>
        <dbReference type="SAM" id="MobiDB-lite"/>
    </source>
</evidence>
<dbReference type="InterPro" id="IPR003439">
    <property type="entry name" value="ABC_transporter-like_ATP-bd"/>
</dbReference>
<proteinExistence type="inferred from homology"/>
<dbReference type="RefSeq" id="WP_219200318.1">
    <property type="nucleotide sequence ID" value="NZ_JAHWQX010000001.1"/>
</dbReference>
<feature type="domain" description="ABC transporter" evidence="10">
    <location>
        <begin position="10"/>
        <end position="243"/>
    </location>
</feature>
<keyword evidence="6 11" id="KW-0067">ATP-binding</keyword>
<name>A0ABS6WLB9_9HYPH</name>
<evidence type="ECO:0000313" key="11">
    <source>
        <dbReference type="EMBL" id="MBW3096575.1"/>
    </source>
</evidence>
<accession>A0ABS6WLB9</accession>
<evidence type="ECO:0000256" key="8">
    <source>
        <dbReference type="ARBA" id="ARBA00023136"/>
    </source>
</evidence>
<evidence type="ECO:0000256" key="4">
    <source>
        <dbReference type="ARBA" id="ARBA00022519"/>
    </source>
</evidence>
<dbReference type="PROSITE" id="PS50893">
    <property type="entry name" value="ABC_TRANSPORTER_2"/>
    <property type="match status" value="1"/>
</dbReference>
<evidence type="ECO:0000256" key="1">
    <source>
        <dbReference type="ARBA" id="ARBA00005417"/>
    </source>
</evidence>
<dbReference type="InterPro" id="IPR017871">
    <property type="entry name" value="ABC_transporter-like_CS"/>
</dbReference>
<dbReference type="GO" id="GO:0005524">
    <property type="term" value="F:ATP binding"/>
    <property type="evidence" value="ECO:0007669"/>
    <property type="project" value="UniProtKB-KW"/>
</dbReference>
<evidence type="ECO:0000256" key="7">
    <source>
        <dbReference type="ARBA" id="ARBA00022967"/>
    </source>
</evidence>
<organism evidence="11 12">
    <name type="scientific">Pseudohoeflea coraliihabitans</name>
    <dbReference type="NCBI Taxonomy" id="2860393"/>
    <lineage>
        <taxon>Bacteria</taxon>
        <taxon>Pseudomonadati</taxon>
        <taxon>Pseudomonadota</taxon>
        <taxon>Alphaproteobacteria</taxon>
        <taxon>Hyphomicrobiales</taxon>
        <taxon>Rhizobiaceae</taxon>
        <taxon>Pseudohoeflea</taxon>
    </lineage>
</organism>
<dbReference type="InterPro" id="IPR050093">
    <property type="entry name" value="ABC_SmlMolc_Importer"/>
</dbReference>
<keyword evidence="8" id="KW-0472">Membrane</keyword>